<dbReference type="Proteomes" id="UP000823674">
    <property type="component" value="Chromosome A02"/>
</dbReference>
<keyword evidence="2" id="KW-1185">Reference proteome</keyword>
<evidence type="ECO:0000313" key="1">
    <source>
        <dbReference type="EMBL" id="KAG5409890.1"/>
    </source>
</evidence>
<evidence type="ECO:0000313" key="2">
    <source>
        <dbReference type="Proteomes" id="UP000823674"/>
    </source>
</evidence>
<dbReference type="EMBL" id="JADBGQ010000002">
    <property type="protein sequence ID" value="KAG5409890.1"/>
    <property type="molecule type" value="Genomic_DNA"/>
</dbReference>
<feature type="non-terminal residue" evidence="1">
    <location>
        <position position="140"/>
    </location>
</feature>
<gene>
    <name evidence="1" type="primary">A02p025110.1_BraROA</name>
    <name evidence="1" type="ORF">IGI04_006209</name>
</gene>
<name>A0ABQ7NG88_BRACM</name>
<proteinExistence type="predicted"/>
<organism evidence="1 2">
    <name type="scientific">Brassica rapa subsp. trilocularis</name>
    <dbReference type="NCBI Taxonomy" id="1813537"/>
    <lineage>
        <taxon>Eukaryota</taxon>
        <taxon>Viridiplantae</taxon>
        <taxon>Streptophyta</taxon>
        <taxon>Embryophyta</taxon>
        <taxon>Tracheophyta</taxon>
        <taxon>Spermatophyta</taxon>
        <taxon>Magnoliopsida</taxon>
        <taxon>eudicotyledons</taxon>
        <taxon>Gunneridae</taxon>
        <taxon>Pentapetalae</taxon>
        <taxon>rosids</taxon>
        <taxon>malvids</taxon>
        <taxon>Brassicales</taxon>
        <taxon>Brassicaceae</taxon>
        <taxon>Brassiceae</taxon>
        <taxon>Brassica</taxon>
    </lineage>
</organism>
<comment type="caution">
    <text evidence="1">The sequence shown here is derived from an EMBL/GenBank/DDBJ whole genome shotgun (WGS) entry which is preliminary data.</text>
</comment>
<protein>
    <submittedName>
        <fullName evidence="1">Uncharacterized protein</fullName>
    </submittedName>
</protein>
<sequence length="140" mass="16701">MVSHGSTVKKTLGCYYHCDEYPFSSMEDMYGVYKEIRGPAIFNTYGEDVMIVEPIDYVLRKDAFKTMHAYVRDFSEEIYYYTVDLEKFFNVITEEVLKINNSKMYHVWGQQSEKIIQKEYLHKNKIGGRMFPNPERMMKI</sequence>
<accession>A0ABQ7NG88</accession>
<reference evidence="1 2" key="1">
    <citation type="submission" date="2021-03" db="EMBL/GenBank/DDBJ databases">
        <authorList>
            <person name="King G.J."/>
            <person name="Bancroft I."/>
            <person name="Baten A."/>
            <person name="Bloomfield J."/>
            <person name="Borpatragohain P."/>
            <person name="He Z."/>
            <person name="Irish N."/>
            <person name="Irwin J."/>
            <person name="Liu K."/>
            <person name="Mauleon R.P."/>
            <person name="Moore J."/>
            <person name="Morris R."/>
            <person name="Ostergaard L."/>
            <person name="Wang B."/>
            <person name="Wells R."/>
        </authorList>
    </citation>
    <scope>NUCLEOTIDE SEQUENCE [LARGE SCALE GENOMIC DNA]</scope>
    <source>
        <strain evidence="1">R-o-18</strain>
        <tissue evidence="1">Leaf</tissue>
    </source>
</reference>